<evidence type="ECO:0000256" key="3">
    <source>
        <dbReference type="ARBA" id="ARBA00022475"/>
    </source>
</evidence>
<dbReference type="InterPro" id="IPR003352">
    <property type="entry name" value="PTS_EIIC"/>
</dbReference>
<keyword evidence="2 8" id="KW-0813">Transport</keyword>
<dbReference type="GO" id="GO:0009401">
    <property type="term" value="P:phosphoenolpyruvate-dependent sugar phosphotransferase system"/>
    <property type="evidence" value="ECO:0007669"/>
    <property type="project" value="InterPro"/>
</dbReference>
<dbReference type="PANTHER" id="PTHR33989:SF10">
    <property type="entry name" value="PERMEASE IIC COMPONENT"/>
    <property type="match status" value="1"/>
</dbReference>
<evidence type="ECO:0000256" key="2">
    <source>
        <dbReference type="ARBA" id="ARBA00022448"/>
    </source>
</evidence>
<dbReference type="EMBL" id="JANJZL010000006">
    <property type="protein sequence ID" value="MCR2044409.1"/>
    <property type="molecule type" value="Genomic_DNA"/>
</dbReference>
<feature type="transmembrane region" description="Helical" evidence="9">
    <location>
        <begin position="297"/>
        <end position="316"/>
    </location>
</feature>
<dbReference type="InterPro" id="IPR004501">
    <property type="entry name" value="PTS_EIIC_3"/>
</dbReference>
<dbReference type="GO" id="GO:0008982">
    <property type="term" value="F:protein-N(PI)-phosphohistidine-sugar phosphotransferase activity"/>
    <property type="evidence" value="ECO:0007669"/>
    <property type="project" value="UniProtKB-UniRule"/>
</dbReference>
<evidence type="ECO:0000256" key="1">
    <source>
        <dbReference type="ARBA" id="ARBA00004651"/>
    </source>
</evidence>
<dbReference type="Proteomes" id="UP001142078">
    <property type="component" value="Unassembled WGS sequence"/>
</dbReference>
<proteinExistence type="predicted"/>
<dbReference type="GO" id="GO:1901264">
    <property type="term" value="P:carbohydrate derivative transport"/>
    <property type="evidence" value="ECO:0007669"/>
    <property type="project" value="TreeGrafter"/>
</dbReference>
<dbReference type="GO" id="GO:0005886">
    <property type="term" value="C:plasma membrane"/>
    <property type="evidence" value="ECO:0007669"/>
    <property type="project" value="UniProtKB-SubCell"/>
</dbReference>
<dbReference type="PROSITE" id="PS51105">
    <property type="entry name" value="PTS_EIIC_TYPE_3"/>
    <property type="match status" value="1"/>
</dbReference>
<organism evidence="11 12">
    <name type="scientific">Anaerosalibacter massiliensis</name>
    <dbReference type="NCBI Taxonomy" id="1347392"/>
    <lineage>
        <taxon>Bacteria</taxon>
        <taxon>Bacillati</taxon>
        <taxon>Bacillota</taxon>
        <taxon>Tissierellia</taxon>
        <taxon>Tissierellales</taxon>
        <taxon>Sporanaerobacteraceae</taxon>
        <taxon>Anaerosalibacter</taxon>
    </lineage>
</organism>
<dbReference type="InterPro" id="IPR051088">
    <property type="entry name" value="PTS_Sugar-EIIC/EIIB"/>
</dbReference>
<sequence>MKKFSSKISNWLTPVAMKFSNQRHLCAIRDGFVVLMPLVIVSSFFILINNVILDSNNGILRNIVDLSRYQAIGNQVYNGTLGFLSILIAFTVAYKLSESYGEDGLISGVISVAVLVTMFPSTLEIVPIGADKPVEVMGAISQNETSATGLLFAIISALVGTEIFLRLQKNNKFKISLPDTVPLAVSKSFSALIPAFITLTLFGVIVFIIESLFGFGLQDLVVKLIQKPLSAVFQGMIGINIVMLFQNLLWSLGIHGTFVLGPITEPTLLVAIQENINAFNVGLDIPNIVTKPFIDSFAMLGGGGCTIGLIIAILIASKREEDKGIAKLSIAPGLFNINEPLMFGLPVILNPILAIPLILVPLINLNIAYIATRLGLISKTVVMVPWTTPPILSAYLSTAGDWRAAVLAALLIGISIIVYLPFVMATNIVSAHTELEDENTEI</sequence>
<dbReference type="NCBIfam" id="TIGR00410">
    <property type="entry name" value="lacE"/>
    <property type="match status" value="1"/>
</dbReference>
<keyword evidence="3 8" id="KW-1003">Cell membrane</keyword>
<comment type="subcellular location">
    <subcellularLocation>
        <location evidence="1">Cell membrane</location>
        <topology evidence="1">Multi-pass membrane protein</topology>
    </subcellularLocation>
</comment>
<protein>
    <recommendedName>
        <fullName evidence="8">Permease IIC component</fullName>
    </recommendedName>
</protein>
<gene>
    <name evidence="11" type="ORF">NSA23_09820</name>
</gene>
<feature type="transmembrane region" description="Helical" evidence="9">
    <location>
        <begin position="188"/>
        <end position="209"/>
    </location>
</feature>
<evidence type="ECO:0000256" key="9">
    <source>
        <dbReference type="SAM" id="Phobius"/>
    </source>
</evidence>
<feature type="transmembrane region" description="Helical" evidence="9">
    <location>
        <begin position="105"/>
        <end position="126"/>
    </location>
</feature>
<comment type="function">
    <text evidence="8">The phosphoenolpyruvate-dependent sugar phosphotransferase system (PTS), a major carbohydrate active -transport system, catalyzes the phosphorylation of incoming sugar substrates concomitant with their translocation across the cell membrane.</text>
</comment>
<feature type="transmembrane region" description="Helical" evidence="9">
    <location>
        <begin position="229"/>
        <end position="250"/>
    </location>
</feature>
<feature type="transmembrane region" description="Helical" evidence="9">
    <location>
        <begin position="402"/>
        <end position="422"/>
    </location>
</feature>
<keyword evidence="5 9" id="KW-0812">Transmembrane</keyword>
<comment type="caution">
    <text evidence="11">The sequence shown here is derived from an EMBL/GenBank/DDBJ whole genome shotgun (WGS) entry which is preliminary data.</text>
</comment>
<dbReference type="PIRSF" id="PIRSF006351">
    <property type="entry name" value="PTS_EIIC-Cellobiose"/>
    <property type="match status" value="1"/>
</dbReference>
<evidence type="ECO:0000256" key="6">
    <source>
        <dbReference type="ARBA" id="ARBA00022989"/>
    </source>
</evidence>
<feature type="transmembrane region" description="Helical" evidence="9">
    <location>
        <begin position="72"/>
        <end position="93"/>
    </location>
</feature>
<dbReference type="RefSeq" id="WP_257490481.1">
    <property type="nucleotide sequence ID" value="NZ_JANJZL010000006.1"/>
</dbReference>
<keyword evidence="7 8" id="KW-0472">Membrane</keyword>
<reference evidence="11" key="1">
    <citation type="submission" date="2022-07" db="EMBL/GenBank/DDBJ databases">
        <title>Enhanced cultured diversity of the mouse gut microbiota enables custom-made synthetic communities.</title>
        <authorList>
            <person name="Afrizal A."/>
        </authorList>
    </citation>
    <scope>NUCLEOTIDE SEQUENCE</scope>
    <source>
        <strain evidence="11">DSM 29482</strain>
    </source>
</reference>
<evidence type="ECO:0000256" key="5">
    <source>
        <dbReference type="ARBA" id="ARBA00022692"/>
    </source>
</evidence>
<evidence type="ECO:0000256" key="8">
    <source>
        <dbReference type="PIRNR" id="PIRNR006351"/>
    </source>
</evidence>
<name>A0A9X2MIM7_9FIRM</name>
<feature type="transmembrane region" description="Helical" evidence="9">
    <location>
        <begin position="341"/>
        <end position="364"/>
    </location>
</feature>
<evidence type="ECO:0000256" key="7">
    <source>
        <dbReference type="ARBA" id="ARBA00023136"/>
    </source>
</evidence>
<feature type="transmembrane region" description="Helical" evidence="9">
    <location>
        <begin position="376"/>
        <end position="396"/>
    </location>
</feature>
<evidence type="ECO:0000256" key="4">
    <source>
        <dbReference type="ARBA" id="ARBA00022597"/>
    </source>
</evidence>
<feature type="transmembrane region" description="Helical" evidence="9">
    <location>
        <begin position="32"/>
        <end position="52"/>
    </location>
</feature>
<feature type="transmembrane region" description="Helical" evidence="9">
    <location>
        <begin position="146"/>
        <end position="167"/>
    </location>
</feature>
<accession>A0A9X2MIM7</accession>
<evidence type="ECO:0000259" key="10">
    <source>
        <dbReference type="PROSITE" id="PS51105"/>
    </source>
</evidence>
<feature type="domain" description="PTS EIIC type-3" evidence="10">
    <location>
        <begin position="8"/>
        <end position="422"/>
    </location>
</feature>
<dbReference type="PANTHER" id="PTHR33989">
    <property type="match status" value="1"/>
</dbReference>
<evidence type="ECO:0000313" key="11">
    <source>
        <dbReference type="EMBL" id="MCR2044409.1"/>
    </source>
</evidence>
<keyword evidence="6 9" id="KW-1133">Transmembrane helix</keyword>
<dbReference type="AlphaFoldDB" id="A0A9X2MIM7"/>
<evidence type="ECO:0000313" key="12">
    <source>
        <dbReference type="Proteomes" id="UP001142078"/>
    </source>
</evidence>
<dbReference type="InterPro" id="IPR004796">
    <property type="entry name" value="PTS_IIC_cello"/>
</dbReference>
<keyword evidence="12" id="KW-1185">Reference proteome</keyword>
<dbReference type="Pfam" id="PF02378">
    <property type="entry name" value="PTS_EIIC"/>
    <property type="match status" value="1"/>
</dbReference>
<keyword evidence="4 8" id="KW-0762">Sugar transport</keyword>